<accession>A0ABY8WW55</accession>
<reference evidence="1 2" key="1">
    <citation type="journal article" date="2023" name="Cell">
        <title>Genetic manipulation of Patescibacteria provides mechanistic insights into microbial dark matter and the epibiotic lifestyle.</title>
        <authorList>
            <person name="Wang Y."/>
            <person name="Gallagher L.A."/>
            <person name="Andrade P.A."/>
            <person name="Liu A."/>
            <person name="Humphreys I.R."/>
            <person name="Turkarslan S."/>
            <person name="Cutler K.J."/>
            <person name="Arrieta-Ortiz M.L."/>
            <person name="Li Y."/>
            <person name="Radey M.C."/>
            <person name="McLean J.S."/>
            <person name="Cong Q."/>
            <person name="Baker D."/>
            <person name="Baliga N.S."/>
            <person name="Peterson S.B."/>
            <person name="Mougous J.D."/>
        </authorList>
    </citation>
    <scope>NUCLEOTIDE SEQUENCE [LARGE SCALE GENOMIC DNA]</scope>
    <source>
        <strain evidence="1 2">ML1</strain>
    </source>
</reference>
<evidence type="ECO:0000313" key="2">
    <source>
        <dbReference type="Proteomes" id="UP001177295"/>
    </source>
</evidence>
<evidence type="ECO:0000313" key="1">
    <source>
        <dbReference type="EMBL" id="WIO45826.1"/>
    </source>
</evidence>
<dbReference type="EMBL" id="CP124550">
    <property type="protein sequence ID" value="WIO45826.1"/>
    <property type="molecule type" value="Genomic_DNA"/>
</dbReference>
<name>A0ABY8WW55_9BACT</name>
<protein>
    <submittedName>
        <fullName evidence="1">Uncharacterized protein</fullName>
    </submittedName>
</protein>
<sequence length="124" mass="13489">MVLFRLGIAGEKLDEDTIGIGENARYGALVENGCLTPLRLDAVKGYTASSLNRLVSVVMLDDNDPGYSEVLDEVDRFLDQCGSKESENSKRCCSVKGRATLEAWHFLLGANLLSMKPSSRTFAG</sequence>
<organism evidence="1 2">
    <name type="scientific">Candidatus Southlakia epibionticum</name>
    <dbReference type="NCBI Taxonomy" id="3043284"/>
    <lineage>
        <taxon>Bacteria</taxon>
        <taxon>Candidatus Saccharimonadota</taxon>
        <taxon>Candidatus Saccharimonadia</taxon>
        <taxon>Candidatus Saccharimonadales</taxon>
        <taxon>Candidatus Saccharimonadaceae</taxon>
        <taxon>Candidatus Southlakia</taxon>
    </lineage>
</organism>
<keyword evidence="2" id="KW-1185">Reference proteome</keyword>
<dbReference type="Proteomes" id="UP001177295">
    <property type="component" value="Chromosome"/>
</dbReference>
<dbReference type="RefSeq" id="WP_376754197.1">
    <property type="nucleotide sequence ID" value="NZ_CP124550.1"/>
</dbReference>
<proteinExistence type="predicted"/>
<gene>
    <name evidence="1" type="ORF">SEML1_0196</name>
</gene>